<evidence type="ECO:0000313" key="3">
    <source>
        <dbReference type="Proteomes" id="UP001500653"/>
    </source>
</evidence>
<evidence type="ECO:0000256" key="1">
    <source>
        <dbReference type="SAM" id="MobiDB-lite"/>
    </source>
</evidence>
<feature type="region of interest" description="Disordered" evidence="1">
    <location>
        <begin position="1"/>
        <end position="81"/>
    </location>
</feature>
<feature type="compositionally biased region" description="Low complexity" evidence="1">
    <location>
        <begin position="1"/>
        <end position="16"/>
    </location>
</feature>
<protein>
    <submittedName>
        <fullName evidence="2">Uncharacterized protein</fullName>
    </submittedName>
</protein>
<accession>A0ABN1WP40</accession>
<keyword evidence="3" id="KW-1185">Reference proteome</keyword>
<reference evidence="2 3" key="1">
    <citation type="journal article" date="2019" name="Int. J. Syst. Evol. Microbiol.">
        <title>The Global Catalogue of Microorganisms (GCM) 10K type strain sequencing project: providing services to taxonomists for standard genome sequencing and annotation.</title>
        <authorList>
            <consortium name="The Broad Institute Genomics Platform"/>
            <consortium name="The Broad Institute Genome Sequencing Center for Infectious Disease"/>
            <person name="Wu L."/>
            <person name="Ma J."/>
        </authorList>
    </citation>
    <scope>NUCLEOTIDE SEQUENCE [LARGE SCALE GENOMIC DNA]</scope>
    <source>
        <strain evidence="2 3">JCM 13023</strain>
    </source>
</reference>
<gene>
    <name evidence="2" type="ORF">GCM10009676_45680</name>
</gene>
<comment type="caution">
    <text evidence="2">The sequence shown here is derived from an EMBL/GenBank/DDBJ whole genome shotgun (WGS) entry which is preliminary data.</text>
</comment>
<organism evidence="2 3">
    <name type="scientific">Prauserella halophila</name>
    <dbReference type="NCBI Taxonomy" id="185641"/>
    <lineage>
        <taxon>Bacteria</taxon>
        <taxon>Bacillati</taxon>
        <taxon>Actinomycetota</taxon>
        <taxon>Actinomycetes</taxon>
        <taxon>Pseudonocardiales</taxon>
        <taxon>Pseudonocardiaceae</taxon>
        <taxon>Prauserella</taxon>
    </lineage>
</organism>
<dbReference type="EMBL" id="BAAALN010000019">
    <property type="protein sequence ID" value="GAA1253412.1"/>
    <property type="molecule type" value="Genomic_DNA"/>
</dbReference>
<sequence>MEIASSATSRGTSSLSDARRSGMSRPGTAPSASPFPPAAGPATTAGSPAGTSVPVARQHFSPVPTADAHASAARRDENGQVVRRVQCGDPIGRERCMTVYVDDDEVVLVGPPGEAARLTSTQLGRLTAALGDAAGLAER</sequence>
<proteinExistence type="predicted"/>
<dbReference type="Proteomes" id="UP001500653">
    <property type="component" value="Unassembled WGS sequence"/>
</dbReference>
<name>A0ABN1WP40_9PSEU</name>
<evidence type="ECO:0000313" key="2">
    <source>
        <dbReference type="EMBL" id="GAA1253412.1"/>
    </source>
</evidence>
<feature type="compositionally biased region" description="Low complexity" evidence="1">
    <location>
        <begin position="40"/>
        <end position="52"/>
    </location>
</feature>